<comment type="caution">
    <text evidence="2">The sequence shown here is derived from an EMBL/GenBank/DDBJ whole genome shotgun (WGS) entry which is preliminary data.</text>
</comment>
<proteinExistence type="predicted"/>
<reference evidence="2" key="1">
    <citation type="submission" date="2023-10" db="EMBL/GenBank/DDBJ databases">
        <authorList>
            <person name="Chen Y."/>
            <person name="Shah S."/>
            <person name="Dougan E. K."/>
            <person name="Thang M."/>
            <person name="Chan C."/>
        </authorList>
    </citation>
    <scope>NUCLEOTIDE SEQUENCE [LARGE SCALE GENOMIC DNA]</scope>
</reference>
<evidence type="ECO:0000313" key="3">
    <source>
        <dbReference type="Proteomes" id="UP001189429"/>
    </source>
</evidence>
<keyword evidence="3" id="KW-1185">Reference proteome</keyword>
<gene>
    <name evidence="2" type="ORF">PCOR1329_LOCUS4395</name>
</gene>
<dbReference type="Proteomes" id="UP001189429">
    <property type="component" value="Unassembled WGS sequence"/>
</dbReference>
<feature type="region of interest" description="Disordered" evidence="1">
    <location>
        <begin position="990"/>
        <end position="1010"/>
    </location>
</feature>
<name>A0ABN9PND4_9DINO</name>
<evidence type="ECO:0000256" key="1">
    <source>
        <dbReference type="SAM" id="MobiDB-lite"/>
    </source>
</evidence>
<accession>A0ABN9PND4</accession>
<protein>
    <submittedName>
        <fullName evidence="2">Uncharacterized protein</fullName>
    </submittedName>
</protein>
<organism evidence="2 3">
    <name type="scientific">Prorocentrum cordatum</name>
    <dbReference type="NCBI Taxonomy" id="2364126"/>
    <lineage>
        <taxon>Eukaryota</taxon>
        <taxon>Sar</taxon>
        <taxon>Alveolata</taxon>
        <taxon>Dinophyceae</taxon>
        <taxon>Prorocentrales</taxon>
        <taxon>Prorocentraceae</taxon>
        <taxon>Prorocentrum</taxon>
    </lineage>
</organism>
<evidence type="ECO:0000313" key="2">
    <source>
        <dbReference type="EMBL" id="CAK0794384.1"/>
    </source>
</evidence>
<feature type="compositionally biased region" description="Basic and acidic residues" evidence="1">
    <location>
        <begin position="990"/>
        <end position="1001"/>
    </location>
</feature>
<sequence length="1079" mass="119174">MLCSVTFGAVGIWQKPLWLGRLPAAATEGCNLDPRGAMAMTTIVPHNRSQQCHDDDDDVMWGDRCPHVRVRWPDLVGVTMQQRVTQLYCLTESIWVPAAVETVDGFSRKRSAEKVGILNVRAGPWVVPRDEIDITAYADKASKTTKAVALQRYNLLHWATLYEGLQAAVGDEGNAGNSVVEASLRDGPQNCKVFHKRTPAYVQEYLADVGNDTDDEQSSRTALQVSMSHDSVESTFFQEKKLYEWSVASLGQRQYAEKGFEVAESMFVNRWRSSHQYDQSLSAYKEAKHKVNVLPSGTRVWDAVWEQSQASVDWMHPAINGKHWNVIDNFVHCMKLVKKGFPGYAVDLFLLSLSRIPTAVAGVSTFLPQGLDTSKLHCLTELHVENLLLPMEGSTALKDVQAARVEASAEKKAHKRRRTVALEEGPGLDPARTMVWLGDLTNFFDCCSSKLRCDADAINSMKYISIYATSTGSVCLYSQPNGQKQTVITKWSILRKIRKKGAYRRSQLQPRPTDPDFNVGETLDAAPIQEDVHVPSEDMVPDYLPVVGGTVAHLKKHPPDDEESWKTMVAQGVGAVVMSSMAKIYSNKDCSPGAASKYVVEAAADFALALLPFNVDVDFEKLLRAIKDMKSDVPEACQQRVIFQEKGFLKPKSMRWNLAIRVVCEMGQVRTPSGAQVIGNEVIKVLEVCKDSFKFCSGAQDEEPRVVGAEATYNLTFHDALDKLYGAVLTFDLQDEGQQEKCNFSVPKSHDMFPEQKQAVLNEIVKCWEATYPGFNIVKLAGRCVKGEASPADVMEVGLRLSMPAPPAGAGAGGAAAAASSGDLPAEVTCEDDEDKTYYVDQWFKKACEAEVGIEKEVELKPPGAGAVASPPFSAVFLRHLINQVQEKLFPLHLDPKLQGVGLEKLVLEQKAHSSSTAMVIKQSEPGDVQLNFRGSVVEYEETRGLSESSLLHLGSSNGVSLFLNGSRFQNFERSDFNLAWLVKVAPDKKADDSSSHAPEVKKRKSNKKEAPPVITHKLAFESVEFDLVDPRTKQVYAFSFKKPLLVPNPDLTDDQKIGELLREKAAGVGDVIARKMPK</sequence>
<feature type="non-terminal residue" evidence="2">
    <location>
        <position position="1079"/>
    </location>
</feature>
<dbReference type="EMBL" id="CAUYUJ010001130">
    <property type="protein sequence ID" value="CAK0794384.1"/>
    <property type="molecule type" value="Genomic_DNA"/>
</dbReference>